<dbReference type="GO" id="GO:0009117">
    <property type="term" value="P:nucleotide metabolic process"/>
    <property type="evidence" value="ECO:0007669"/>
    <property type="project" value="UniProtKB-KW"/>
</dbReference>
<dbReference type="GO" id="GO:0036222">
    <property type="term" value="F:XTP diphosphatase activity"/>
    <property type="evidence" value="ECO:0007669"/>
    <property type="project" value="UniProtKB-UniRule"/>
</dbReference>
<comment type="cofactor">
    <cofactor evidence="7">
        <name>Mg(2+)</name>
        <dbReference type="ChEBI" id="CHEBI:18420"/>
    </cofactor>
    <text evidence="7">Binds 1 Mg(2+) ion per subunit.</text>
</comment>
<dbReference type="KEGG" id="cpsk:Q0N40_07575"/>
<feature type="region of interest" description="Disordered" evidence="8">
    <location>
        <begin position="207"/>
        <end position="263"/>
    </location>
</feature>
<feature type="binding site" evidence="7">
    <location>
        <begin position="16"/>
        <end position="21"/>
    </location>
    <ligand>
        <name>substrate</name>
    </ligand>
</feature>
<comment type="caution">
    <text evidence="7">Lacks conserved residue(s) required for the propagation of feature annotation.</text>
</comment>
<dbReference type="GO" id="GO:0000166">
    <property type="term" value="F:nucleotide binding"/>
    <property type="evidence" value="ECO:0007669"/>
    <property type="project" value="UniProtKB-KW"/>
</dbReference>
<keyword evidence="3 7" id="KW-0547">Nucleotide-binding</keyword>
<dbReference type="PANTHER" id="PTHR11067">
    <property type="entry name" value="INOSINE TRIPHOSPHATE PYROPHOSPHATASE/HAM1 PROTEIN"/>
    <property type="match status" value="1"/>
</dbReference>
<keyword evidence="2 7" id="KW-0479">Metal-binding</keyword>
<dbReference type="GO" id="GO:0035870">
    <property type="term" value="F:dITP diphosphatase activity"/>
    <property type="evidence" value="ECO:0007669"/>
    <property type="project" value="UniProtKB-UniRule"/>
</dbReference>
<comment type="catalytic activity">
    <reaction evidence="7">
        <text>ITP + H2O = IMP + diphosphate + H(+)</text>
        <dbReference type="Rhea" id="RHEA:29399"/>
        <dbReference type="ChEBI" id="CHEBI:15377"/>
        <dbReference type="ChEBI" id="CHEBI:15378"/>
        <dbReference type="ChEBI" id="CHEBI:33019"/>
        <dbReference type="ChEBI" id="CHEBI:58053"/>
        <dbReference type="ChEBI" id="CHEBI:61402"/>
        <dbReference type="EC" id="3.6.1.66"/>
    </reaction>
</comment>
<sequence length="276" mass="29867">MLNPGRGGNVQVLVASRNAKKLRELQRVLDMRHVAGIELLSLKDVVEYPEAPETGRTFGDNALLKAREAAKHTNLVSIADDSGLAIDELNGMPGVLSARWSGKHGDDDANTNLVLGQMNDVPDERRGAAFVSVCALVIPESRMPRAKAAGLTVPSLQKFSEGVSLSAPAESGEFVVRGQWRGRIIREPRGTNGFGYDPIFVPEEEDTRAQIQHSPRDAGDEDGEGVNQSDHSGKNRRPRVAPRTSAELSAEEKDAQSHRGRALAQLVPILRSIGDM</sequence>
<keyword evidence="5 7" id="KW-0460">Magnesium</keyword>
<dbReference type="RefSeq" id="WP_328145536.1">
    <property type="nucleotide sequence ID" value="NZ_CP137757.1"/>
</dbReference>
<accession>A0AAU0PWE8</accession>
<keyword evidence="6 7" id="KW-0546">Nucleotide metabolism</keyword>
<dbReference type="GO" id="GO:0017111">
    <property type="term" value="F:ribonucleoside triphosphate phosphatase activity"/>
    <property type="evidence" value="ECO:0007669"/>
    <property type="project" value="InterPro"/>
</dbReference>
<dbReference type="GO" id="GO:0005829">
    <property type="term" value="C:cytosol"/>
    <property type="evidence" value="ECO:0007669"/>
    <property type="project" value="TreeGrafter"/>
</dbReference>
<dbReference type="InterPro" id="IPR020922">
    <property type="entry name" value="dITP/XTP_pyrophosphatase"/>
</dbReference>
<feature type="binding site" evidence="7">
    <location>
        <position position="81"/>
    </location>
    <ligand>
        <name>Mg(2+)</name>
        <dbReference type="ChEBI" id="CHEBI:18420"/>
    </ligand>
</feature>
<name>A0AAU0PWE8_9CORY</name>
<dbReference type="Pfam" id="PF01725">
    <property type="entry name" value="Ham1p_like"/>
    <property type="match status" value="1"/>
</dbReference>
<comment type="function">
    <text evidence="7">Pyrophosphatase that catalyzes the hydrolysis of nucleoside triphosphates to their monophosphate derivatives, with a high preference for the non-canonical purine nucleotides XTP (xanthosine triphosphate), dITP (deoxyinosine triphosphate) and ITP. Seems to function as a house-cleaning enzyme that removes non-canonical purine nucleotides from the nucleotide pool, thus preventing their incorporation into DNA/RNA and avoiding chromosomal lesions.</text>
</comment>
<gene>
    <name evidence="9" type="ORF">Q0N40_07575</name>
</gene>
<reference evidence="9 10" key="1">
    <citation type="submission" date="2023-10" db="EMBL/GenBank/DDBJ databases">
        <title>complete genome sequence of Corynebacterium pseudokroppenstedtii P15-C1.</title>
        <authorList>
            <person name="Bruggemann H."/>
            <person name="Poehlein A."/>
        </authorList>
    </citation>
    <scope>NUCLEOTIDE SEQUENCE [LARGE SCALE GENOMIC DNA]</scope>
    <source>
        <strain evidence="9 10">P15_C1</strain>
    </source>
</reference>
<organism evidence="9 10">
    <name type="scientific">Corynebacterium pseudokroppenstedtii</name>
    <dbReference type="NCBI Taxonomy" id="2804917"/>
    <lineage>
        <taxon>Bacteria</taxon>
        <taxon>Bacillati</taxon>
        <taxon>Actinomycetota</taxon>
        <taxon>Actinomycetes</taxon>
        <taxon>Mycobacteriales</taxon>
        <taxon>Corynebacteriaceae</taxon>
        <taxon>Corynebacterium</taxon>
    </lineage>
</organism>
<comment type="catalytic activity">
    <reaction evidence="7">
        <text>XTP + H2O = XMP + diphosphate + H(+)</text>
        <dbReference type="Rhea" id="RHEA:28610"/>
        <dbReference type="ChEBI" id="CHEBI:15377"/>
        <dbReference type="ChEBI" id="CHEBI:15378"/>
        <dbReference type="ChEBI" id="CHEBI:33019"/>
        <dbReference type="ChEBI" id="CHEBI:57464"/>
        <dbReference type="ChEBI" id="CHEBI:61314"/>
        <dbReference type="EC" id="3.6.1.66"/>
    </reaction>
</comment>
<dbReference type="GO" id="GO:0036220">
    <property type="term" value="F:ITP diphosphatase activity"/>
    <property type="evidence" value="ECO:0007669"/>
    <property type="project" value="UniProtKB-UniRule"/>
</dbReference>
<dbReference type="EC" id="3.6.1.66" evidence="7"/>
<feature type="active site" description="Proton acceptor" evidence="7">
    <location>
        <position position="81"/>
    </location>
</feature>
<evidence type="ECO:0000313" key="10">
    <source>
        <dbReference type="Proteomes" id="UP001174314"/>
    </source>
</evidence>
<dbReference type="HAMAP" id="MF_01405">
    <property type="entry name" value="Non_canon_purine_NTPase"/>
    <property type="match status" value="1"/>
</dbReference>
<dbReference type="GO" id="GO:0046872">
    <property type="term" value="F:metal ion binding"/>
    <property type="evidence" value="ECO:0007669"/>
    <property type="project" value="UniProtKB-KW"/>
</dbReference>
<evidence type="ECO:0000256" key="8">
    <source>
        <dbReference type="SAM" id="MobiDB-lite"/>
    </source>
</evidence>
<evidence type="ECO:0000256" key="7">
    <source>
        <dbReference type="HAMAP-Rule" id="MF_01405"/>
    </source>
</evidence>
<dbReference type="InterPro" id="IPR002637">
    <property type="entry name" value="RdgB/HAM1"/>
</dbReference>
<dbReference type="Gene3D" id="3.90.950.10">
    <property type="match status" value="1"/>
</dbReference>
<dbReference type="SUPFAM" id="SSF52972">
    <property type="entry name" value="ITPase-like"/>
    <property type="match status" value="2"/>
</dbReference>
<keyword evidence="4 7" id="KW-0378">Hydrolase</keyword>
<feature type="binding site" evidence="7">
    <location>
        <position position="82"/>
    </location>
    <ligand>
        <name>substrate</name>
    </ligand>
</feature>
<dbReference type="GO" id="GO:0009146">
    <property type="term" value="P:purine nucleoside triphosphate catabolic process"/>
    <property type="evidence" value="ECO:0007669"/>
    <property type="project" value="UniProtKB-UniRule"/>
</dbReference>
<dbReference type="AlphaFoldDB" id="A0AAU0PWE8"/>
<evidence type="ECO:0000313" key="9">
    <source>
        <dbReference type="EMBL" id="WPF24399.1"/>
    </source>
</evidence>
<dbReference type="EMBL" id="CP137757">
    <property type="protein sequence ID" value="WPF24399.1"/>
    <property type="molecule type" value="Genomic_DNA"/>
</dbReference>
<proteinExistence type="inferred from homology"/>
<comment type="similarity">
    <text evidence="1 7">Belongs to the HAM1 NTPase family.</text>
</comment>
<dbReference type="Proteomes" id="UP001174314">
    <property type="component" value="Chromosome"/>
</dbReference>
<dbReference type="PANTHER" id="PTHR11067:SF9">
    <property type="entry name" value="INOSINE TRIPHOSPHATE PYROPHOSPHATASE"/>
    <property type="match status" value="1"/>
</dbReference>
<dbReference type="InterPro" id="IPR029001">
    <property type="entry name" value="ITPase-like_fam"/>
</dbReference>
<protein>
    <recommendedName>
        <fullName evidence="7">dITP/XTP pyrophosphatase</fullName>
        <ecNumber evidence="7">3.6.1.66</ecNumber>
    </recommendedName>
    <alternativeName>
        <fullName evidence="7">Non-canonical purine NTP pyrophosphatase</fullName>
    </alternativeName>
    <alternativeName>
        <fullName evidence="7">Non-standard purine NTP pyrophosphatase</fullName>
    </alternativeName>
    <alternativeName>
        <fullName evidence="7">Nucleoside-triphosphate diphosphatase</fullName>
    </alternativeName>
    <alternativeName>
        <fullName evidence="7">Nucleoside-triphosphate pyrophosphatase</fullName>
        <shortName evidence="7">NTPase</shortName>
    </alternativeName>
</protein>
<dbReference type="CDD" id="cd00515">
    <property type="entry name" value="HAM1"/>
    <property type="match status" value="1"/>
</dbReference>
<evidence type="ECO:0000256" key="3">
    <source>
        <dbReference type="ARBA" id="ARBA00022741"/>
    </source>
</evidence>
<comment type="subunit">
    <text evidence="7">Homodimer.</text>
</comment>
<keyword evidence="10" id="KW-1185">Reference proteome</keyword>
<evidence type="ECO:0000256" key="1">
    <source>
        <dbReference type="ARBA" id="ARBA00008023"/>
    </source>
</evidence>
<evidence type="ECO:0000256" key="4">
    <source>
        <dbReference type="ARBA" id="ARBA00022801"/>
    </source>
</evidence>
<feature type="binding site" evidence="7">
    <location>
        <begin position="258"/>
        <end position="259"/>
    </location>
    <ligand>
        <name>substrate</name>
    </ligand>
</feature>
<evidence type="ECO:0000256" key="6">
    <source>
        <dbReference type="ARBA" id="ARBA00023080"/>
    </source>
</evidence>
<comment type="catalytic activity">
    <reaction evidence="7">
        <text>dITP + H2O = dIMP + diphosphate + H(+)</text>
        <dbReference type="Rhea" id="RHEA:28342"/>
        <dbReference type="ChEBI" id="CHEBI:15377"/>
        <dbReference type="ChEBI" id="CHEBI:15378"/>
        <dbReference type="ChEBI" id="CHEBI:33019"/>
        <dbReference type="ChEBI" id="CHEBI:61194"/>
        <dbReference type="ChEBI" id="CHEBI:61382"/>
        <dbReference type="EC" id="3.6.1.66"/>
    </reaction>
</comment>
<feature type="binding site" evidence="7">
    <location>
        <position position="253"/>
    </location>
    <ligand>
        <name>substrate</name>
    </ligand>
</feature>
<evidence type="ECO:0000256" key="5">
    <source>
        <dbReference type="ARBA" id="ARBA00022842"/>
    </source>
</evidence>
<evidence type="ECO:0000256" key="2">
    <source>
        <dbReference type="ARBA" id="ARBA00022723"/>
    </source>
</evidence>
<feature type="binding site" evidence="7">
    <location>
        <begin position="194"/>
        <end position="197"/>
    </location>
    <ligand>
        <name>substrate</name>
    </ligand>
</feature>